<dbReference type="Proteomes" id="UP000476176">
    <property type="component" value="Unassembled WGS sequence"/>
</dbReference>
<proteinExistence type="predicted"/>
<evidence type="ECO:0000313" key="5">
    <source>
        <dbReference type="Proteomes" id="UP000440367"/>
    </source>
</evidence>
<evidence type="ECO:0000313" key="4">
    <source>
        <dbReference type="EMBL" id="KAE9250657.1"/>
    </source>
</evidence>
<accession>A0A6A3I4Z3</accession>
<evidence type="ECO:0000313" key="8">
    <source>
        <dbReference type="Proteomes" id="UP000476176"/>
    </source>
</evidence>
<organism evidence="1 7">
    <name type="scientific">Phytophthora fragariae</name>
    <dbReference type="NCBI Taxonomy" id="53985"/>
    <lineage>
        <taxon>Eukaryota</taxon>
        <taxon>Sar</taxon>
        <taxon>Stramenopiles</taxon>
        <taxon>Oomycota</taxon>
        <taxon>Peronosporomycetes</taxon>
        <taxon>Peronosporales</taxon>
        <taxon>Peronosporaceae</taxon>
        <taxon>Phytophthora</taxon>
    </lineage>
</organism>
<evidence type="ECO:0000313" key="3">
    <source>
        <dbReference type="EMBL" id="KAE9247002.1"/>
    </source>
</evidence>
<dbReference type="EMBL" id="QXGC01000158">
    <property type="protein sequence ID" value="KAE9247002.1"/>
    <property type="molecule type" value="Genomic_DNA"/>
</dbReference>
<sequence length="56" mass="5853">MAGMPNLLYQSSIAAAATLLVGESHGMSGMSSQKCMSSSFKTSTYLVGPYESSIDK</sequence>
<protein>
    <submittedName>
        <fullName evidence="1">Uncharacterized protein</fullName>
    </submittedName>
</protein>
<dbReference type="Proteomes" id="UP000441208">
    <property type="component" value="Unassembled WGS sequence"/>
</dbReference>
<reference evidence="7 8" key="1">
    <citation type="submission" date="2018-09" db="EMBL/GenBank/DDBJ databases">
        <title>Genomic investigation of the strawberry pathogen Phytophthora fragariae indicates pathogenicity is determined by transcriptional variation in three key races.</title>
        <authorList>
            <person name="Adams T.M."/>
            <person name="Armitage A.D."/>
            <person name="Sobczyk M.K."/>
            <person name="Bates H.J."/>
            <person name="Dunwell J.M."/>
            <person name="Nellist C.F."/>
            <person name="Harrison R.J."/>
        </authorList>
    </citation>
    <scope>NUCLEOTIDE SEQUENCE [LARGE SCALE GENOMIC DNA]</scope>
    <source>
        <strain evidence="4 5">BC-1</strain>
        <strain evidence="3 8">BC-23</strain>
        <strain evidence="2 6">NOV-71</strain>
        <strain evidence="1 7">SCRP245</strain>
    </source>
</reference>
<comment type="caution">
    <text evidence="1">The sequence shown here is derived from an EMBL/GenBank/DDBJ whole genome shotgun (WGS) entry which is preliminary data.</text>
</comment>
<evidence type="ECO:0000313" key="1">
    <source>
        <dbReference type="EMBL" id="KAE8975143.1"/>
    </source>
</evidence>
<evidence type="ECO:0000313" key="6">
    <source>
        <dbReference type="Proteomes" id="UP000441208"/>
    </source>
</evidence>
<gene>
    <name evidence="4" type="ORF">PF002_g4674</name>
    <name evidence="3" type="ORF">PF004_g4541</name>
    <name evidence="2" type="ORF">PF007_g5408</name>
    <name evidence="1" type="ORF">PF011_g24595</name>
</gene>
<name>A0A6A3I4Z3_9STRA</name>
<dbReference type="Proteomes" id="UP000460718">
    <property type="component" value="Unassembled WGS sequence"/>
</dbReference>
<dbReference type="Proteomes" id="UP000440367">
    <property type="component" value="Unassembled WGS sequence"/>
</dbReference>
<dbReference type="AlphaFoldDB" id="A0A6A3I4Z3"/>
<dbReference type="EMBL" id="QXFW01002819">
    <property type="protein sequence ID" value="KAE8975143.1"/>
    <property type="molecule type" value="Genomic_DNA"/>
</dbReference>
<dbReference type="EMBL" id="QXGD01000146">
    <property type="protein sequence ID" value="KAE9250657.1"/>
    <property type="molecule type" value="Genomic_DNA"/>
</dbReference>
<dbReference type="EMBL" id="QXFZ01000188">
    <property type="protein sequence ID" value="KAE9128045.1"/>
    <property type="molecule type" value="Genomic_DNA"/>
</dbReference>
<evidence type="ECO:0000313" key="2">
    <source>
        <dbReference type="EMBL" id="KAE9128045.1"/>
    </source>
</evidence>
<evidence type="ECO:0000313" key="7">
    <source>
        <dbReference type="Proteomes" id="UP000460718"/>
    </source>
</evidence>